<protein>
    <submittedName>
        <fullName evidence="2">Uncharacterized protein</fullName>
    </submittedName>
</protein>
<evidence type="ECO:0000313" key="3">
    <source>
        <dbReference type="Proteomes" id="UP001221898"/>
    </source>
</evidence>
<reference evidence="2" key="1">
    <citation type="journal article" date="2023" name="Science">
        <title>Genome structures resolve the early diversification of teleost fishes.</title>
        <authorList>
            <person name="Parey E."/>
            <person name="Louis A."/>
            <person name="Montfort J."/>
            <person name="Bouchez O."/>
            <person name="Roques C."/>
            <person name="Iampietro C."/>
            <person name="Lluch J."/>
            <person name="Castinel A."/>
            <person name="Donnadieu C."/>
            <person name="Desvignes T."/>
            <person name="Floi Bucao C."/>
            <person name="Jouanno E."/>
            <person name="Wen M."/>
            <person name="Mejri S."/>
            <person name="Dirks R."/>
            <person name="Jansen H."/>
            <person name="Henkel C."/>
            <person name="Chen W.J."/>
            <person name="Zahm M."/>
            <person name="Cabau C."/>
            <person name="Klopp C."/>
            <person name="Thompson A.W."/>
            <person name="Robinson-Rechavi M."/>
            <person name="Braasch I."/>
            <person name="Lecointre G."/>
            <person name="Bobe J."/>
            <person name="Postlethwait J.H."/>
            <person name="Berthelot C."/>
            <person name="Roest Crollius H."/>
            <person name="Guiguen Y."/>
        </authorList>
    </citation>
    <scope>NUCLEOTIDE SEQUENCE</scope>
    <source>
        <strain evidence="2">NC1722</strain>
    </source>
</reference>
<feature type="region of interest" description="Disordered" evidence="1">
    <location>
        <begin position="20"/>
        <end position="62"/>
    </location>
</feature>
<gene>
    <name evidence="2" type="ORF">AAFF_G00192900</name>
</gene>
<sequence length="62" mass="7718">RLLRRGLRRIHWFCVFRQPSQRRRHQPLHSGPRRMRSPPRSLQLRRWPDFPSPRWPHPPAPL</sequence>
<feature type="non-terminal residue" evidence="2">
    <location>
        <position position="62"/>
    </location>
</feature>
<dbReference type="Proteomes" id="UP001221898">
    <property type="component" value="Unassembled WGS sequence"/>
</dbReference>
<accession>A0AAD7R054</accession>
<organism evidence="2 3">
    <name type="scientific">Aldrovandia affinis</name>
    <dbReference type="NCBI Taxonomy" id="143900"/>
    <lineage>
        <taxon>Eukaryota</taxon>
        <taxon>Metazoa</taxon>
        <taxon>Chordata</taxon>
        <taxon>Craniata</taxon>
        <taxon>Vertebrata</taxon>
        <taxon>Euteleostomi</taxon>
        <taxon>Actinopterygii</taxon>
        <taxon>Neopterygii</taxon>
        <taxon>Teleostei</taxon>
        <taxon>Notacanthiformes</taxon>
        <taxon>Halosauridae</taxon>
        <taxon>Aldrovandia</taxon>
    </lineage>
</organism>
<dbReference type="AlphaFoldDB" id="A0AAD7R054"/>
<evidence type="ECO:0000313" key="2">
    <source>
        <dbReference type="EMBL" id="KAJ8347486.1"/>
    </source>
</evidence>
<proteinExistence type="predicted"/>
<dbReference type="EMBL" id="JAINUG010002585">
    <property type="protein sequence ID" value="KAJ8347486.1"/>
    <property type="molecule type" value="Genomic_DNA"/>
</dbReference>
<name>A0AAD7R054_9TELE</name>
<evidence type="ECO:0000256" key="1">
    <source>
        <dbReference type="SAM" id="MobiDB-lite"/>
    </source>
</evidence>
<feature type="compositionally biased region" description="Basic residues" evidence="1">
    <location>
        <begin position="20"/>
        <end position="37"/>
    </location>
</feature>
<feature type="non-terminal residue" evidence="2">
    <location>
        <position position="1"/>
    </location>
</feature>
<feature type="compositionally biased region" description="Pro residues" evidence="1">
    <location>
        <begin position="50"/>
        <end position="62"/>
    </location>
</feature>
<keyword evidence="3" id="KW-1185">Reference proteome</keyword>
<comment type="caution">
    <text evidence="2">The sequence shown here is derived from an EMBL/GenBank/DDBJ whole genome shotgun (WGS) entry which is preliminary data.</text>
</comment>